<dbReference type="RefSeq" id="WP_015424860.1">
    <property type="nucleotide sequence ID" value="NC_020449.1"/>
</dbReference>
<dbReference type="PANTHER" id="PTHR11229:SF16">
    <property type="entry name" value="LARGE RIBOSOMAL SUBUNIT PROTEIN UL3C"/>
    <property type="match status" value="1"/>
</dbReference>
<dbReference type="FunFam" id="2.40.30.10:FF:000004">
    <property type="entry name" value="50S ribosomal protein L3"/>
    <property type="match status" value="1"/>
</dbReference>
<dbReference type="GO" id="GO:0022625">
    <property type="term" value="C:cytosolic large ribosomal subunit"/>
    <property type="evidence" value="ECO:0007669"/>
    <property type="project" value="TreeGrafter"/>
</dbReference>
<reference evidence="8 9" key="1">
    <citation type="journal article" date="2008" name="J. Bacteriol.">
        <title>'Candidatus Cloacamonas acidaminovorans': genome sequence reconstruction provides a first glimpse of a new bacterial division.</title>
        <authorList>
            <person name="Pelletier E."/>
            <person name="Kreimeyer A."/>
            <person name="Bocs S."/>
            <person name="Rouy Z."/>
            <person name="Gyapay G."/>
            <person name="Chouari R."/>
            <person name="Riviere D."/>
            <person name="Ganesan A."/>
            <person name="Daegelen P."/>
            <person name="Sghir A."/>
            <person name="Cohen G.N."/>
            <person name="Medigue C."/>
            <person name="Weissenbach J."/>
            <person name="Le Paslier D."/>
        </authorList>
    </citation>
    <scope>NUCLEOTIDE SEQUENCE [LARGE SCALE GENOMIC DNA]</scope>
    <source>
        <strain evidence="9">Evry</strain>
    </source>
</reference>
<dbReference type="Gene3D" id="3.30.160.810">
    <property type="match status" value="1"/>
</dbReference>
<dbReference type="AlphaFoldDB" id="B0VI31"/>
<dbReference type="HAMAP" id="MF_01325_B">
    <property type="entry name" value="Ribosomal_uL3_B"/>
    <property type="match status" value="1"/>
</dbReference>
<organism evidence="8 9">
    <name type="scientific">Cloacimonas acidaminovorans (strain Evry)</name>
    <dbReference type="NCBI Taxonomy" id="459349"/>
    <lineage>
        <taxon>Bacteria</taxon>
        <taxon>Pseudomonadati</taxon>
        <taxon>Candidatus Cloacimonadota</taxon>
        <taxon>Candidatus Cloacimonadia</taxon>
        <taxon>Candidatus Cloacimonadales</taxon>
        <taxon>Candidatus Cloacimonadaceae</taxon>
        <taxon>Candidatus Cloacimonas</taxon>
    </lineage>
</organism>
<evidence type="ECO:0000256" key="2">
    <source>
        <dbReference type="ARBA" id="ARBA00022730"/>
    </source>
</evidence>
<dbReference type="PANTHER" id="PTHR11229">
    <property type="entry name" value="50S RIBOSOMAL PROTEIN L3"/>
    <property type="match status" value="1"/>
</dbReference>
<evidence type="ECO:0000256" key="5">
    <source>
        <dbReference type="ARBA" id="ARBA00023274"/>
    </source>
</evidence>
<dbReference type="STRING" id="459349.CLOAM1140"/>
<name>B0VI31_CLOAI</name>
<dbReference type="SUPFAM" id="SSF50447">
    <property type="entry name" value="Translation proteins"/>
    <property type="match status" value="1"/>
</dbReference>
<dbReference type="GO" id="GO:0003735">
    <property type="term" value="F:structural constituent of ribosome"/>
    <property type="evidence" value="ECO:0007669"/>
    <property type="project" value="UniProtKB-UniRule"/>
</dbReference>
<keyword evidence="9" id="KW-1185">Reference proteome</keyword>
<dbReference type="GO" id="GO:0006412">
    <property type="term" value="P:translation"/>
    <property type="evidence" value="ECO:0007669"/>
    <property type="project" value="UniProtKB-UniRule"/>
</dbReference>
<dbReference type="HOGENOM" id="CLU_044142_4_1_0"/>
<proteinExistence type="inferred from homology"/>
<comment type="function">
    <text evidence="7">One of the primary rRNA binding proteins, it binds directly near the 3'-end of the 23S rRNA, where it nucleates assembly of the 50S subunit.</text>
</comment>
<gene>
    <name evidence="7 8" type="primary">rplC</name>
    <name evidence="8" type="ordered locus">CLOAM1140</name>
</gene>
<dbReference type="OrthoDB" id="9806135at2"/>
<dbReference type="GO" id="GO:0019843">
    <property type="term" value="F:rRNA binding"/>
    <property type="evidence" value="ECO:0007669"/>
    <property type="project" value="UniProtKB-UniRule"/>
</dbReference>
<dbReference type="InterPro" id="IPR000597">
    <property type="entry name" value="Ribosomal_uL3"/>
</dbReference>
<evidence type="ECO:0000313" key="8">
    <source>
        <dbReference type="EMBL" id="CAO81002.1"/>
    </source>
</evidence>
<dbReference type="Proteomes" id="UP000002019">
    <property type="component" value="Chromosome"/>
</dbReference>
<accession>B0VI31</accession>
<dbReference type="EMBL" id="CU466930">
    <property type="protein sequence ID" value="CAO81002.1"/>
    <property type="molecule type" value="Genomic_DNA"/>
</dbReference>
<dbReference type="eggNOG" id="COG0087">
    <property type="taxonomic scope" value="Bacteria"/>
</dbReference>
<evidence type="ECO:0000256" key="7">
    <source>
        <dbReference type="HAMAP-Rule" id="MF_01325"/>
    </source>
</evidence>
<dbReference type="Gene3D" id="2.40.30.10">
    <property type="entry name" value="Translation factors"/>
    <property type="match status" value="1"/>
</dbReference>
<dbReference type="InterPro" id="IPR019927">
    <property type="entry name" value="Ribosomal_uL3_bac/org-type"/>
</dbReference>
<comment type="subunit">
    <text evidence="7">Part of the 50S ribosomal subunit. Forms a cluster with proteins L14 and L19.</text>
</comment>
<dbReference type="InterPro" id="IPR009000">
    <property type="entry name" value="Transl_B-barrel_sf"/>
</dbReference>
<evidence type="ECO:0000256" key="3">
    <source>
        <dbReference type="ARBA" id="ARBA00022884"/>
    </source>
</evidence>
<evidence type="ECO:0000256" key="4">
    <source>
        <dbReference type="ARBA" id="ARBA00022980"/>
    </source>
</evidence>
<sequence length="210" mass="23161">MIGLIGKKIGMTQVFDSDGKVIPVTVIKAGPCKVICKRTEAENGYEAIQIGYEEIPARKVSKPLQGHFKKYNSPFYRYVREFRPSYGQHIESVQIGDELKADIFGENETVSVSANSKGRGFTGVMKRHNFGGFISSHGSHESFRGPGSIGQCAQPSRVFKGMKMAGQYGNTKVTVHHLKVIKVDPENNLIMVKGAVPGHRNSLVTIHKEQ</sequence>
<dbReference type="KEGG" id="caci:CLOAM1140"/>
<keyword evidence="4 7" id="KW-0689">Ribosomal protein</keyword>
<dbReference type="NCBIfam" id="TIGR03625">
    <property type="entry name" value="L3_bact"/>
    <property type="match status" value="1"/>
</dbReference>
<keyword evidence="2 7" id="KW-0699">rRNA-binding</keyword>
<evidence type="ECO:0000313" key="9">
    <source>
        <dbReference type="Proteomes" id="UP000002019"/>
    </source>
</evidence>
<keyword evidence="5 7" id="KW-0687">Ribonucleoprotein</keyword>
<comment type="similarity">
    <text evidence="1 7">Belongs to the universal ribosomal protein uL3 family.</text>
</comment>
<evidence type="ECO:0000256" key="6">
    <source>
        <dbReference type="ARBA" id="ARBA00035243"/>
    </source>
</evidence>
<keyword evidence="3 7" id="KW-0694">RNA-binding</keyword>
<protein>
    <recommendedName>
        <fullName evidence="6 7">Large ribosomal subunit protein uL3</fullName>
    </recommendedName>
</protein>
<evidence type="ECO:0000256" key="1">
    <source>
        <dbReference type="ARBA" id="ARBA00006540"/>
    </source>
</evidence>
<dbReference type="Pfam" id="PF00297">
    <property type="entry name" value="Ribosomal_L3"/>
    <property type="match status" value="1"/>
</dbReference>